<dbReference type="SUPFAM" id="SSF47598">
    <property type="entry name" value="Ribbon-helix-helix"/>
    <property type="match status" value="1"/>
</dbReference>
<dbReference type="RefSeq" id="WP_252661369.1">
    <property type="nucleotide sequence ID" value="NZ_CP098611.1"/>
</dbReference>
<gene>
    <name evidence="1" type="ORF">NEA10_13920</name>
</gene>
<accession>A0ABY5AME8</accession>
<evidence type="ECO:0000313" key="1">
    <source>
        <dbReference type="EMBL" id="USR89946.1"/>
    </source>
</evidence>
<dbReference type="InterPro" id="IPR010985">
    <property type="entry name" value="Ribbon_hlx_hlx"/>
</dbReference>
<keyword evidence="2" id="KW-1185">Reference proteome</keyword>
<protein>
    <recommendedName>
        <fullName evidence="3">CopG family transcriptional regulator</fullName>
    </recommendedName>
</protein>
<organism evidence="1 2">
    <name type="scientific">Phormidium yuhuli AB48</name>
    <dbReference type="NCBI Taxonomy" id="2940671"/>
    <lineage>
        <taxon>Bacteria</taxon>
        <taxon>Bacillati</taxon>
        <taxon>Cyanobacteriota</taxon>
        <taxon>Cyanophyceae</taxon>
        <taxon>Oscillatoriophycideae</taxon>
        <taxon>Oscillatoriales</taxon>
        <taxon>Oscillatoriaceae</taxon>
        <taxon>Phormidium</taxon>
        <taxon>Phormidium yuhuli</taxon>
    </lineage>
</organism>
<evidence type="ECO:0008006" key="3">
    <source>
        <dbReference type="Google" id="ProtNLM"/>
    </source>
</evidence>
<dbReference type="EMBL" id="CP098611">
    <property type="protein sequence ID" value="USR89946.1"/>
    <property type="molecule type" value="Genomic_DNA"/>
</dbReference>
<name>A0ABY5AME8_9CYAN</name>
<reference evidence="1" key="1">
    <citation type="submission" date="2022-06" db="EMBL/GenBank/DDBJ databases">
        <title>Genome sequence of Phormidium yuhuli AB48 isolated from an industrial photobioreactor environment.</title>
        <authorList>
            <person name="Qiu Y."/>
            <person name="Noonan A.J.C."/>
            <person name="Dofher K."/>
            <person name="Koch M."/>
            <person name="Kieft B."/>
            <person name="Lin X."/>
            <person name="Ziels R.M."/>
            <person name="Hallam S.J."/>
        </authorList>
    </citation>
    <scope>NUCLEOTIDE SEQUENCE</scope>
    <source>
        <strain evidence="1">AB48</strain>
    </source>
</reference>
<dbReference type="Proteomes" id="UP001056708">
    <property type="component" value="Chromosome"/>
</dbReference>
<proteinExistence type="predicted"/>
<sequence>MQDKQKVTLYLSSELHRKLKIRAAVDGEPMSALAQKALVFFLEHPEVVDSFDAVSGHTHQVYSCPSCETQTVIREGELVAVGPSSEATEGDLVGQVNAGLEQSSESEEDLVTC</sequence>
<evidence type="ECO:0000313" key="2">
    <source>
        <dbReference type="Proteomes" id="UP001056708"/>
    </source>
</evidence>